<reference evidence="2" key="1">
    <citation type="submission" date="2011-10" db="EMBL/GenBank/DDBJ databases">
        <title>The Genome Sequence of Fusarium oxysporum HDV247.</title>
        <authorList>
            <consortium name="The Broad Institute Genome Sequencing Platform"/>
            <person name="Ma L.-J."/>
            <person name="Gale L.R."/>
            <person name="Schwartz D.C."/>
            <person name="Zhou S."/>
            <person name="Corby-Kistler H."/>
            <person name="Young S.K."/>
            <person name="Zeng Q."/>
            <person name="Gargeya S."/>
            <person name="Fitzgerald M."/>
            <person name="Haas B."/>
            <person name="Abouelleil A."/>
            <person name="Alvarado L."/>
            <person name="Arachchi H.M."/>
            <person name="Berlin A."/>
            <person name="Brown A."/>
            <person name="Chapman S.B."/>
            <person name="Chen Z."/>
            <person name="Dunbar C."/>
            <person name="Freedman E."/>
            <person name="Gearin G."/>
            <person name="Goldberg J."/>
            <person name="Griggs A."/>
            <person name="Gujja S."/>
            <person name="Heiman D."/>
            <person name="Howarth C."/>
            <person name="Larson L."/>
            <person name="Lui A."/>
            <person name="MacDonald P.J.P."/>
            <person name="Montmayeur A."/>
            <person name="Murphy C."/>
            <person name="Neiman D."/>
            <person name="Pearson M."/>
            <person name="Priest M."/>
            <person name="Roberts A."/>
            <person name="Saif S."/>
            <person name="Shea T."/>
            <person name="Shenoy N."/>
            <person name="Sisk P."/>
            <person name="Stolte C."/>
            <person name="Sykes S."/>
            <person name="Wortman J."/>
            <person name="Nusbaum C."/>
            <person name="Birren B."/>
        </authorList>
    </citation>
    <scope>NUCLEOTIDE SEQUENCE [LARGE SCALE GENOMIC DNA]</scope>
    <source>
        <strain evidence="2">HDV247</strain>
    </source>
</reference>
<dbReference type="OrthoDB" id="5281164at2759"/>
<dbReference type="AlphaFoldDB" id="W9NF55"/>
<dbReference type="InterPro" id="IPR036047">
    <property type="entry name" value="F-box-like_dom_sf"/>
</dbReference>
<evidence type="ECO:0000313" key="2">
    <source>
        <dbReference type="EMBL" id="EXA29336.1"/>
    </source>
</evidence>
<organism evidence="2">
    <name type="scientific">Fusarium oxysporum f. sp. pisi HDV247</name>
    <dbReference type="NCBI Taxonomy" id="1080344"/>
    <lineage>
        <taxon>Eukaryota</taxon>
        <taxon>Fungi</taxon>
        <taxon>Dikarya</taxon>
        <taxon>Ascomycota</taxon>
        <taxon>Pezizomycotina</taxon>
        <taxon>Sordariomycetes</taxon>
        <taxon>Hypocreomycetidae</taxon>
        <taxon>Hypocreales</taxon>
        <taxon>Nectriaceae</taxon>
        <taxon>Fusarium</taxon>
        <taxon>Fusarium oxysporum species complex</taxon>
    </lineage>
</organism>
<dbReference type="SMART" id="SM00256">
    <property type="entry name" value="FBOX"/>
    <property type="match status" value="1"/>
</dbReference>
<dbReference type="EMBL" id="JH651123">
    <property type="protein sequence ID" value="EXA29336.1"/>
    <property type="molecule type" value="Genomic_DNA"/>
</dbReference>
<dbReference type="SUPFAM" id="SSF81383">
    <property type="entry name" value="F-box domain"/>
    <property type="match status" value="1"/>
</dbReference>
<accession>W9NF55</accession>
<dbReference type="InterPro" id="IPR001810">
    <property type="entry name" value="F-box_dom"/>
</dbReference>
<name>W9NF55_FUSOX</name>
<evidence type="ECO:0000259" key="1">
    <source>
        <dbReference type="PROSITE" id="PS50181"/>
    </source>
</evidence>
<feature type="domain" description="F-box" evidence="1">
    <location>
        <begin position="7"/>
        <end position="55"/>
    </location>
</feature>
<dbReference type="Proteomes" id="UP000030751">
    <property type="component" value="Unassembled WGS sequence"/>
</dbReference>
<sequence length="222" mass="25468">MSTLSPPLTLSALPSEIQNAIIDLLDILDRLILRTTSRHFRRIISISIDDLLTAEQALFSCETDLLGCYDCLCLRRAACFADNVRKGKRGRRGSKPSSRFCIDCGLNPRSVTTRYNRDNTIVIGGKQFMTCWCEKHGIVPKDSFNENRWVCITCWEPVARRRREREREQQNIQYQQEKAAKAKARAERRARLRDLGWAGSEIEDMVSESTISDEDTWSVYSG</sequence>
<dbReference type="Pfam" id="PF00646">
    <property type="entry name" value="F-box"/>
    <property type="match status" value="1"/>
</dbReference>
<proteinExistence type="predicted"/>
<dbReference type="HOGENOM" id="CLU_103015_0_0_1"/>
<reference evidence="2" key="2">
    <citation type="submission" date="2012-05" db="EMBL/GenBank/DDBJ databases">
        <title>Annotation of the Genome Sequence of Fusarium oxysporum HDV247.</title>
        <authorList>
            <consortium name="The Broad Institute Genomics Platform"/>
            <person name="Ma L.-J."/>
            <person name="Corby-Kistler H."/>
            <person name="Broz K."/>
            <person name="Gale L.R."/>
            <person name="Jonkers W."/>
            <person name="O'Donnell K."/>
            <person name="Ploetz R."/>
            <person name="Steinberg C."/>
            <person name="Schwartz D.C."/>
            <person name="VanEtten H."/>
            <person name="Zhou S."/>
            <person name="Young S.K."/>
            <person name="Zeng Q."/>
            <person name="Gargeya S."/>
            <person name="Fitzgerald M."/>
            <person name="Abouelleil A."/>
            <person name="Alvarado L."/>
            <person name="Chapman S.B."/>
            <person name="Gainer-Dewar J."/>
            <person name="Goldberg J."/>
            <person name="Griggs A."/>
            <person name="Gujja S."/>
            <person name="Hansen M."/>
            <person name="Howarth C."/>
            <person name="Imamovic A."/>
            <person name="Ireland A."/>
            <person name="Larimer J."/>
            <person name="McCowan C."/>
            <person name="Murphy C."/>
            <person name="Pearson M."/>
            <person name="Poon T.W."/>
            <person name="Priest M."/>
            <person name="Roberts A."/>
            <person name="Saif S."/>
            <person name="Shea T."/>
            <person name="Sykes S."/>
            <person name="Wortman J."/>
            <person name="Nusbaum C."/>
            <person name="Birren B."/>
        </authorList>
    </citation>
    <scope>NUCLEOTIDE SEQUENCE</scope>
    <source>
        <strain evidence="2">HDV247</strain>
    </source>
</reference>
<dbReference type="PROSITE" id="PS50181">
    <property type="entry name" value="FBOX"/>
    <property type="match status" value="1"/>
</dbReference>
<gene>
    <name evidence="2" type="ORF">FOVG_19160</name>
</gene>
<protein>
    <recommendedName>
        <fullName evidence="1">F-box domain-containing protein</fullName>
    </recommendedName>
</protein>